<organism evidence="1 2">
    <name type="scientific">Obba rivulosa</name>
    <dbReference type="NCBI Taxonomy" id="1052685"/>
    <lineage>
        <taxon>Eukaryota</taxon>
        <taxon>Fungi</taxon>
        <taxon>Dikarya</taxon>
        <taxon>Basidiomycota</taxon>
        <taxon>Agaricomycotina</taxon>
        <taxon>Agaricomycetes</taxon>
        <taxon>Polyporales</taxon>
        <taxon>Gelatoporiaceae</taxon>
        <taxon>Obba</taxon>
    </lineage>
</organism>
<dbReference type="EMBL" id="KV722598">
    <property type="protein sequence ID" value="OCH85243.1"/>
    <property type="molecule type" value="Genomic_DNA"/>
</dbReference>
<dbReference type="AlphaFoldDB" id="A0A8E2DJY7"/>
<evidence type="ECO:0000313" key="2">
    <source>
        <dbReference type="Proteomes" id="UP000250043"/>
    </source>
</evidence>
<keyword evidence="2" id="KW-1185">Reference proteome</keyword>
<protein>
    <submittedName>
        <fullName evidence="1">Uncharacterized protein</fullName>
    </submittedName>
</protein>
<evidence type="ECO:0000313" key="1">
    <source>
        <dbReference type="EMBL" id="OCH85243.1"/>
    </source>
</evidence>
<dbReference type="OrthoDB" id="1708823at2759"/>
<sequence>MSATGRSQDIEQATMSSSIRRLTTATVILNNPVLATMILNNPPSRVQMLRELNNGMDGEAVLTDVKELLKTEDGCETMRRLIVRSAAFLAEFFIQSYKHAARVPFVTLIHAVNEWRAKVTYCVYFHFLQIRFNDAQHDKLPSTTAENEFKAQPHSVEWELDEENFDEAQMQARRGKVHFSEILYKICPDVASKIRKELDTFLNNARQLQLLRVGNVWSHRKEGI</sequence>
<dbReference type="Proteomes" id="UP000250043">
    <property type="component" value="Unassembled WGS sequence"/>
</dbReference>
<name>A0A8E2DJY7_9APHY</name>
<proteinExistence type="predicted"/>
<reference evidence="1 2" key="1">
    <citation type="submission" date="2016-07" db="EMBL/GenBank/DDBJ databases">
        <title>Draft genome of the white-rot fungus Obba rivulosa 3A-2.</title>
        <authorList>
            <consortium name="DOE Joint Genome Institute"/>
            <person name="Miettinen O."/>
            <person name="Riley R."/>
            <person name="Acob R."/>
            <person name="Barry K."/>
            <person name="Cullen D."/>
            <person name="De Vries R."/>
            <person name="Hainaut M."/>
            <person name="Hatakka A."/>
            <person name="Henrissat B."/>
            <person name="Hilden K."/>
            <person name="Kuo R."/>
            <person name="Labutti K."/>
            <person name="Lipzen A."/>
            <person name="Makela M.R."/>
            <person name="Sandor L."/>
            <person name="Spatafora J.W."/>
            <person name="Grigoriev I.V."/>
            <person name="Hibbett D.S."/>
        </authorList>
    </citation>
    <scope>NUCLEOTIDE SEQUENCE [LARGE SCALE GENOMIC DNA]</scope>
    <source>
        <strain evidence="1 2">3A-2</strain>
    </source>
</reference>
<gene>
    <name evidence="1" type="ORF">OBBRIDRAFT_807664</name>
</gene>
<accession>A0A8E2DJY7</accession>